<name>A0AC34PWP7_9BILA</name>
<sequence>MVISIQQGLKKILSVVQDVHSILITDKDGVTVVAAGEPVRNVASLTSSYATALDQSSKLNLGTPKYWTFMYETRQLVIFSRSPFVIYILASPKANNTALCSILDGHMQPILDECDIVFRSVMAGIST</sequence>
<dbReference type="Proteomes" id="UP000887576">
    <property type="component" value="Unplaced"/>
</dbReference>
<evidence type="ECO:0000313" key="2">
    <source>
        <dbReference type="WBParaSite" id="JU765_v2.g10706.t1"/>
    </source>
</evidence>
<organism evidence="1 2">
    <name type="scientific">Panagrolaimus sp. JU765</name>
    <dbReference type="NCBI Taxonomy" id="591449"/>
    <lineage>
        <taxon>Eukaryota</taxon>
        <taxon>Metazoa</taxon>
        <taxon>Ecdysozoa</taxon>
        <taxon>Nematoda</taxon>
        <taxon>Chromadorea</taxon>
        <taxon>Rhabditida</taxon>
        <taxon>Tylenchina</taxon>
        <taxon>Panagrolaimomorpha</taxon>
        <taxon>Panagrolaimoidea</taxon>
        <taxon>Panagrolaimidae</taxon>
        <taxon>Panagrolaimus</taxon>
    </lineage>
</organism>
<accession>A0AC34PWP7</accession>
<protein>
    <submittedName>
        <fullName evidence="2">Roadblock/LAMTOR2 domain-containing protein</fullName>
    </submittedName>
</protein>
<reference evidence="2" key="1">
    <citation type="submission" date="2022-11" db="UniProtKB">
        <authorList>
            <consortium name="WormBaseParasite"/>
        </authorList>
    </citation>
    <scope>IDENTIFICATION</scope>
</reference>
<dbReference type="WBParaSite" id="JU765_v2.g10706.t1">
    <property type="protein sequence ID" value="JU765_v2.g10706.t1"/>
    <property type="gene ID" value="JU765_v2.g10706"/>
</dbReference>
<proteinExistence type="predicted"/>
<evidence type="ECO:0000313" key="1">
    <source>
        <dbReference type="Proteomes" id="UP000887576"/>
    </source>
</evidence>